<sequence>MNLIKYLITALLGGSMMGLSSGQESHVYETSLSSMSGEYYEVYTNMYVEITEQIDWQCVQVNITLPIISNISNISNINLDLPIKISKEGHLHAPLGYSVKKEFSLISCDHDKNTGFWDCISDDMSGVSTLTRVPWKYTIRSILISPESKEQAHTVIVTKDDDYSLYVWTNNVTFFKENVESRVLSLFQQWDYNTSYKTPTSYGGILDDDCVSI</sequence>
<accession>A0A6C0D1F5</accession>
<protein>
    <submittedName>
        <fullName evidence="1">Uncharacterized protein</fullName>
    </submittedName>
</protein>
<evidence type="ECO:0000313" key="1">
    <source>
        <dbReference type="EMBL" id="QHT10070.1"/>
    </source>
</evidence>
<reference evidence="1" key="1">
    <citation type="journal article" date="2020" name="Nature">
        <title>Giant virus diversity and host interactions through global metagenomics.</title>
        <authorList>
            <person name="Schulz F."/>
            <person name="Roux S."/>
            <person name="Paez-Espino D."/>
            <person name="Jungbluth S."/>
            <person name="Walsh D.A."/>
            <person name="Denef V.J."/>
            <person name="McMahon K.D."/>
            <person name="Konstantinidis K.T."/>
            <person name="Eloe-Fadrosh E.A."/>
            <person name="Kyrpides N.C."/>
            <person name="Woyke T."/>
        </authorList>
    </citation>
    <scope>NUCLEOTIDE SEQUENCE</scope>
    <source>
        <strain evidence="1">GVMAG-M-3300023174-104</strain>
    </source>
</reference>
<name>A0A6C0D1F5_9ZZZZ</name>
<dbReference type="EMBL" id="MN739518">
    <property type="protein sequence ID" value="QHT10070.1"/>
    <property type="molecule type" value="Genomic_DNA"/>
</dbReference>
<proteinExistence type="predicted"/>
<organism evidence="1">
    <name type="scientific">viral metagenome</name>
    <dbReference type="NCBI Taxonomy" id="1070528"/>
    <lineage>
        <taxon>unclassified sequences</taxon>
        <taxon>metagenomes</taxon>
        <taxon>organismal metagenomes</taxon>
    </lineage>
</organism>
<dbReference type="AlphaFoldDB" id="A0A6C0D1F5"/>